<dbReference type="HOGENOM" id="CLU_622038_0_0_2"/>
<evidence type="ECO:0000259" key="1">
    <source>
        <dbReference type="Pfam" id="PF13175"/>
    </source>
</evidence>
<dbReference type="PANTHER" id="PTHR43581:SF4">
    <property type="entry name" value="ATP_GTP PHOSPHATASE"/>
    <property type="match status" value="1"/>
</dbReference>
<dbReference type="InterPro" id="IPR051396">
    <property type="entry name" value="Bact_Antivir_Def_Nuclease"/>
</dbReference>
<dbReference type="KEGG" id="hla:Hlac_2782"/>
<dbReference type="Gene3D" id="3.40.50.300">
    <property type="entry name" value="P-loop containing nucleotide triphosphate hydrolases"/>
    <property type="match status" value="2"/>
</dbReference>
<sequence>MNLDRIEVKNHRSIKEQWGDDAITFEGLDCLVGKNNVGKTNIVSSIKYLLEQEDKTKDEELYWNKETSRTVEVRGYFNVLEKDLHRIQDERKREQVRELLLNWEDFDNHLGICRITESEEKGGNTSFQVIQLRPIDEELSEDTFLDFRDDQWGNIDDKEGFTNTDYRDAMREKYPEVAGHVDEDSLKQKGAWKDGYESYIASRPEGLEFEPKPTSFPSGTKQLIREVVLPDVVKIPAIKEVEDAAQTSGELGEMTDALYSELEEDINKQLDENLGSVYDRLDTSSEAFETQISDYLKQAFRDYSVELDFPRVESRRLFRGVDIRIEDDQLEDTLSHENVGEGVRRVLVFSMLRTIADLRDGSLSIANEDSEENEQRQPLLILYEEAELFLHPNLQKNLLRVFRSLCNGDAQIIFNTHSPLLIQNKILDTINISTSQSILG</sequence>
<keyword evidence="3" id="KW-1185">Reference proteome</keyword>
<protein>
    <recommendedName>
        <fullName evidence="1">Endonuclease GajA/Old nuclease/RecF-like AAA domain-containing protein</fullName>
    </recommendedName>
</protein>
<accession>B9LVW1</accession>
<reference evidence="2 3" key="1">
    <citation type="journal article" date="2016" name="Stand. Genomic Sci.">
        <title>Complete genome sequence of the Antarctic Halorubrum lacusprofundi type strain ACAM 34.</title>
        <authorList>
            <person name="Anderson I.J."/>
            <person name="DasSarma P."/>
            <person name="Lucas S."/>
            <person name="Copeland A."/>
            <person name="Lapidus A."/>
            <person name="Del Rio T.G."/>
            <person name="Tice H."/>
            <person name="Dalin E."/>
            <person name="Bruce D.C."/>
            <person name="Goodwin L."/>
            <person name="Pitluck S."/>
            <person name="Sims D."/>
            <person name="Brettin T.S."/>
            <person name="Detter J.C."/>
            <person name="Han C.S."/>
            <person name="Larimer F."/>
            <person name="Hauser L."/>
            <person name="Land M."/>
            <person name="Ivanova N."/>
            <person name="Richardson P."/>
            <person name="Cavicchioli R."/>
            <person name="DasSarma S."/>
            <person name="Woese C.R."/>
            <person name="Kyrpides N.C."/>
        </authorList>
    </citation>
    <scope>NUCLEOTIDE SEQUENCE [LARGE SCALE GENOMIC DNA]</scope>
    <source>
        <strain evidence="3">ATCC 49239 / DSM 5036 / JCM 8891 / ACAM 34</strain>
    </source>
</reference>
<feature type="domain" description="Endonuclease GajA/Old nuclease/RecF-like AAA" evidence="1">
    <location>
        <begin position="1"/>
        <end position="422"/>
    </location>
</feature>
<name>B9LVW1_HALLT</name>
<dbReference type="RefSeq" id="WP_012659189.1">
    <property type="nucleotide sequence ID" value="NC_012028.1"/>
</dbReference>
<gene>
    <name evidence="2" type="ordered locus">Hlac_2782</name>
</gene>
<evidence type="ECO:0000313" key="3">
    <source>
        <dbReference type="Proteomes" id="UP000000740"/>
    </source>
</evidence>
<dbReference type="eggNOG" id="arCOG03235">
    <property type="taxonomic scope" value="Archaea"/>
</dbReference>
<organism evidence="2 3">
    <name type="scientific">Halorubrum lacusprofundi (strain ATCC 49239 / DSM 5036 / JCM 8891 / ACAM 34)</name>
    <dbReference type="NCBI Taxonomy" id="416348"/>
    <lineage>
        <taxon>Archaea</taxon>
        <taxon>Methanobacteriati</taxon>
        <taxon>Methanobacteriota</taxon>
        <taxon>Stenosarchaea group</taxon>
        <taxon>Halobacteria</taxon>
        <taxon>Halobacteriales</taxon>
        <taxon>Haloferacaceae</taxon>
        <taxon>Halorubrum</taxon>
    </lineage>
</organism>
<proteinExistence type="predicted"/>
<dbReference type="InterPro" id="IPR027417">
    <property type="entry name" value="P-loop_NTPase"/>
</dbReference>
<dbReference type="Proteomes" id="UP000000740">
    <property type="component" value="Chromosome 2"/>
</dbReference>
<dbReference type="SUPFAM" id="SSF52540">
    <property type="entry name" value="P-loop containing nucleoside triphosphate hydrolases"/>
    <property type="match status" value="1"/>
</dbReference>
<dbReference type="InterPro" id="IPR041685">
    <property type="entry name" value="AAA_GajA/Old/RecF-like"/>
</dbReference>
<dbReference type="GeneID" id="31400852"/>
<evidence type="ECO:0000313" key="2">
    <source>
        <dbReference type="EMBL" id="ACM58351.1"/>
    </source>
</evidence>
<dbReference type="AlphaFoldDB" id="B9LVW1"/>
<dbReference type="Pfam" id="PF13175">
    <property type="entry name" value="AAA_15"/>
    <property type="match status" value="1"/>
</dbReference>
<dbReference type="PANTHER" id="PTHR43581">
    <property type="entry name" value="ATP/GTP PHOSPHATASE"/>
    <property type="match status" value="1"/>
</dbReference>
<dbReference type="EMBL" id="CP001366">
    <property type="protein sequence ID" value="ACM58351.1"/>
    <property type="molecule type" value="Genomic_DNA"/>
</dbReference>